<gene>
    <name evidence="2" type="ORF">ACFOEK_09185</name>
</gene>
<accession>A0ABV7HI26</accession>
<keyword evidence="3" id="KW-1185">Reference proteome</keyword>
<evidence type="ECO:0000313" key="2">
    <source>
        <dbReference type="EMBL" id="MFC3151196.1"/>
    </source>
</evidence>
<reference evidence="3" key="1">
    <citation type="journal article" date="2019" name="Int. J. Syst. Evol. Microbiol.">
        <title>The Global Catalogue of Microorganisms (GCM) 10K type strain sequencing project: providing services to taxonomists for standard genome sequencing and annotation.</title>
        <authorList>
            <consortium name="The Broad Institute Genomics Platform"/>
            <consortium name="The Broad Institute Genome Sequencing Center for Infectious Disease"/>
            <person name="Wu L."/>
            <person name="Ma J."/>
        </authorList>
    </citation>
    <scope>NUCLEOTIDE SEQUENCE [LARGE SCALE GENOMIC DNA]</scope>
    <source>
        <strain evidence="3">KCTC 52438</strain>
    </source>
</reference>
<organism evidence="2 3">
    <name type="scientific">Litoribrevibacter euphylliae</name>
    <dbReference type="NCBI Taxonomy" id="1834034"/>
    <lineage>
        <taxon>Bacteria</taxon>
        <taxon>Pseudomonadati</taxon>
        <taxon>Pseudomonadota</taxon>
        <taxon>Gammaproteobacteria</taxon>
        <taxon>Oceanospirillales</taxon>
        <taxon>Oceanospirillaceae</taxon>
        <taxon>Litoribrevibacter</taxon>
    </lineage>
</organism>
<dbReference type="EMBL" id="JBHRSZ010000004">
    <property type="protein sequence ID" value="MFC3151196.1"/>
    <property type="molecule type" value="Genomic_DNA"/>
</dbReference>
<evidence type="ECO:0000313" key="3">
    <source>
        <dbReference type="Proteomes" id="UP001595476"/>
    </source>
</evidence>
<comment type="similarity">
    <text evidence="1">Belongs to the bacterial solute-binding protein 3 family.</text>
</comment>
<dbReference type="SUPFAM" id="SSF53850">
    <property type="entry name" value="Periplasmic binding protein-like II"/>
    <property type="match status" value="1"/>
</dbReference>
<dbReference type="RefSeq" id="WP_386719506.1">
    <property type="nucleotide sequence ID" value="NZ_JBHRSZ010000004.1"/>
</dbReference>
<dbReference type="Proteomes" id="UP001595476">
    <property type="component" value="Unassembled WGS sequence"/>
</dbReference>
<dbReference type="PANTHER" id="PTHR35936">
    <property type="entry name" value="MEMBRANE-BOUND LYTIC MUREIN TRANSGLYCOSYLASE F"/>
    <property type="match status" value="1"/>
</dbReference>
<name>A0ABV7HI26_9GAMM</name>
<sequence>MQRISLFLIFIISPALVITDEVPTRLEIVCEEWQNYTNKDGSGLYWDILRAVYKGQDFELSLKTVPWKRATALVLQNKRDAIVGEYYLEKSHYLYPELHFAVEDPVVALFKPVLKDGDSLFIDDKQVGWIRGYDFAKRLNTSVNYIELNNILQGIKLLKAERIDLLLDYEQSLKLTATREEIDISNYEFTPVLPGKKLYLAFAKNHRSIKFIRIYEQQMLELYKSGRLAELYEKWGLTQKYQWFEASLKSSEIEYQIH</sequence>
<comment type="caution">
    <text evidence="2">The sequence shown here is derived from an EMBL/GenBank/DDBJ whole genome shotgun (WGS) entry which is preliminary data.</text>
</comment>
<dbReference type="Gene3D" id="3.40.190.10">
    <property type="entry name" value="Periplasmic binding protein-like II"/>
    <property type="match status" value="2"/>
</dbReference>
<protein>
    <submittedName>
        <fullName evidence="2">Substrate-binding periplasmic protein</fullName>
    </submittedName>
</protein>
<proteinExistence type="inferred from homology"/>
<evidence type="ECO:0000256" key="1">
    <source>
        <dbReference type="ARBA" id="ARBA00010333"/>
    </source>
</evidence>
<dbReference type="PANTHER" id="PTHR35936:SF35">
    <property type="entry name" value="L-CYSTINE-BINDING PROTEIN TCYJ"/>
    <property type="match status" value="1"/>
</dbReference>